<dbReference type="EC" id="1.1.5.-" evidence="7"/>
<accession>A0A517NC13</accession>
<evidence type="ECO:0000256" key="2">
    <source>
        <dbReference type="ARBA" id="ARBA00022723"/>
    </source>
</evidence>
<gene>
    <name evidence="7" type="primary">yliI_2</name>
    <name evidence="7" type="ORF">K227x_30730</name>
</gene>
<keyword evidence="8" id="KW-1185">Reference proteome</keyword>
<dbReference type="NCBIfam" id="TIGR02603">
    <property type="entry name" value="CxxCH_TIGR02603"/>
    <property type="match status" value="1"/>
</dbReference>
<dbReference type="SUPFAM" id="SSF46626">
    <property type="entry name" value="Cytochrome c"/>
    <property type="match status" value="1"/>
</dbReference>
<dbReference type="PANTHER" id="PTHR19328:SF75">
    <property type="entry name" value="ALDOSE SUGAR DEHYDROGENASE YLII"/>
    <property type="match status" value="1"/>
</dbReference>
<dbReference type="PANTHER" id="PTHR19328">
    <property type="entry name" value="HEDGEHOG-INTERACTING PROTEIN"/>
    <property type="match status" value="1"/>
</dbReference>
<organism evidence="7 8">
    <name type="scientific">Rubripirellula lacrimiformis</name>
    <dbReference type="NCBI Taxonomy" id="1930273"/>
    <lineage>
        <taxon>Bacteria</taxon>
        <taxon>Pseudomonadati</taxon>
        <taxon>Planctomycetota</taxon>
        <taxon>Planctomycetia</taxon>
        <taxon>Pirellulales</taxon>
        <taxon>Pirellulaceae</taxon>
        <taxon>Rubripirellula</taxon>
    </lineage>
</organism>
<dbReference type="InterPro" id="IPR012938">
    <property type="entry name" value="Glc/Sorbosone_DH"/>
</dbReference>
<evidence type="ECO:0000313" key="8">
    <source>
        <dbReference type="Proteomes" id="UP000318538"/>
    </source>
</evidence>
<dbReference type="AlphaFoldDB" id="A0A517NC13"/>
<evidence type="ECO:0000256" key="5">
    <source>
        <dbReference type="SAM" id="MobiDB-lite"/>
    </source>
</evidence>
<dbReference type="InterPro" id="IPR011042">
    <property type="entry name" value="6-blade_b-propeller_TolB-like"/>
</dbReference>
<dbReference type="SUPFAM" id="SSF50952">
    <property type="entry name" value="Soluble quinoprotein glucose dehydrogenase"/>
    <property type="match status" value="1"/>
</dbReference>
<evidence type="ECO:0000256" key="1">
    <source>
        <dbReference type="ARBA" id="ARBA00022617"/>
    </source>
</evidence>
<feature type="domain" description="Cytochrome c" evidence="6">
    <location>
        <begin position="861"/>
        <end position="999"/>
    </location>
</feature>
<evidence type="ECO:0000256" key="3">
    <source>
        <dbReference type="ARBA" id="ARBA00023004"/>
    </source>
</evidence>
<dbReference type="GO" id="GO:0009055">
    <property type="term" value="F:electron transfer activity"/>
    <property type="evidence" value="ECO:0007669"/>
    <property type="project" value="InterPro"/>
</dbReference>
<dbReference type="InterPro" id="IPR011041">
    <property type="entry name" value="Quinoprot_gluc/sorb_DH_b-prop"/>
</dbReference>
<feature type="region of interest" description="Disordered" evidence="5">
    <location>
        <begin position="24"/>
        <end position="46"/>
    </location>
</feature>
<dbReference type="EMBL" id="CP036525">
    <property type="protein sequence ID" value="QDT04679.1"/>
    <property type="molecule type" value="Genomic_DNA"/>
</dbReference>
<dbReference type="PROSITE" id="PS51007">
    <property type="entry name" value="CYTC"/>
    <property type="match status" value="1"/>
</dbReference>
<reference evidence="7 8" key="1">
    <citation type="submission" date="2019-02" db="EMBL/GenBank/DDBJ databases">
        <title>Deep-cultivation of Planctomycetes and their phenomic and genomic characterization uncovers novel biology.</title>
        <authorList>
            <person name="Wiegand S."/>
            <person name="Jogler M."/>
            <person name="Boedeker C."/>
            <person name="Pinto D."/>
            <person name="Vollmers J."/>
            <person name="Rivas-Marin E."/>
            <person name="Kohn T."/>
            <person name="Peeters S.H."/>
            <person name="Heuer A."/>
            <person name="Rast P."/>
            <person name="Oberbeckmann S."/>
            <person name="Bunk B."/>
            <person name="Jeske O."/>
            <person name="Meyerdierks A."/>
            <person name="Storesund J.E."/>
            <person name="Kallscheuer N."/>
            <person name="Luecker S."/>
            <person name="Lage O.M."/>
            <person name="Pohl T."/>
            <person name="Merkel B.J."/>
            <person name="Hornburger P."/>
            <person name="Mueller R.-W."/>
            <person name="Bruemmer F."/>
            <person name="Labrenz M."/>
            <person name="Spormann A.M."/>
            <person name="Op den Camp H."/>
            <person name="Overmann J."/>
            <person name="Amann R."/>
            <person name="Jetten M.S.M."/>
            <person name="Mascher T."/>
            <person name="Medema M.H."/>
            <person name="Devos D.P."/>
            <person name="Kaster A.-K."/>
            <person name="Ovreas L."/>
            <person name="Rohde M."/>
            <person name="Galperin M.Y."/>
            <person name="Jogler C."/>
        </authorList>
    </citation>
    <scope>NUCLEOTIDE SEQUENCE [LARGE SCALE GENOMIC DNA]</scope>
    <source>
        <strain evidence="7 8">K22_7</strain>
    </source>
</reference>
<dbReference type="GO" id="GO:0016491">
    <property type="term" value="F:oxidoreductase activity"/>
    <property type="evidence" value="ECO:0007669"/>
    <property type="project" value="UniProtKB-KW"/>
</dbReference>
<dbReference type="RefSeq" id="WP_218934006.1">
    <property type="nucleotide sequence ID" value="NZ_CP036525.1"/>
</dbReference>
<dbReference type="GO" id="GO:0046872">
    <property type="term" value="F:metal ion binding"/>
    <property type="evidence" value="ECO:0007669"/>
    <property type="project" value="UniProtKB-KW"/>
</dbReference>
<evidence type="ECO:0000259" key="6">
    <source>
        <dbReference type="PROSITE" id="PS51007"/>
    </source>
</evidence>
<dbReference type="InterPro" id="IPR009056">
    <property type="entry name" value="Cyt_c-like_dom"/>
</dbReference>
<dbReference type="Proteomes" id="UP000318538">
    <property type="component" value="Chromosome"/>
</dbReference>
<dbReference type="GO" id="GO:0020037">
    <property type="term" value="F:heme binding"/>
    <property type="evidence" value="ECO:0007669"/>
    <property type="project" value="InterPro"/>
</dbReference>
<keyword evidence="7" id="KW-0560">Oxidoreductase</keyword>
<dbReference type="InterPro" id="IPR036909">
    <property type="entry name" value="Cyt_c-like_dom_sf"/>
</dbReference>
<dbReference type="Pfam" id="PF07995">
    <property type="entry name" value="GSDH"/>
    <property type="match status" value="1"/>
</dbReference>
<keyword evidence="2 4" id="KW-0479">Metal-binding</keyword>
<feature type="compositionally biased region" description="Low complexity" evidence="5">
    <location>
        <begin position="27"/>
        <end position="37"/>
    </location>
</feature>
<dbReference type="Gene3D" id="1.10.760.10">
    <property type="entry name" value="Cytochrome c-like domain"/>
    <property type="match status" value="1"/>
</dbReference>
<proteinExistence type="predicted"/>
<protein>
    <submittedName>
        <fullName evidence="7">Soluble aldose sugar dehydrogenase YliI</fullName>
        <ecNumber evidence="7">1.1.5.-</ecNumber>
    </submittedName>
</protein>
<evidence type="ECO:0000256" key="4">
    <source>
        <dbReference type="PROSITE-ProRule" id="PRU00433"/>
    </source>
</evidence>
<dbReference type="KEGG" id="rlc:K227x_30730"/>
<evidence type="ECO:0000313" key="7">
    <source>
        <dbReference type="EMBL" id="QDT04679.1"/>
    </source>
</evidence>
<dbReference type="InterPro" id="IPR013427">
    <property type="entry name" value="Haem-bd_dom_put"/>
</dbReference>
<dbReference type="Gene3D" id="2.120.10.30">
    <property type="entry name" value="TolB, C-terminal domain"/>
    <property type="match status" value="1"/>
</dbReference>
<sequence>MSRDLLLSIVFVLGLSVTLTHGRARADQPADTAAANDRSVDGKASESQVLAQRLPWTQSRLQGSPDPPLPFQTQRVFPKLTFQSPMKIIDLPGRNRRLVLERAGRMVTFDSVDDPDTFDVALDLQAHLDVNGDERIASIRDMTLDPNFPDNGYLYCVWAIQPHEVDGGTRVSRYQLDDQQVPSIDPETRLDIISYPSGDHIGASLCFADDGLLWITTGDGSLPFPPDIHKTAQNLGDLRGKVLRIDVRDATVDQPYQVPAENPFVDLAGARPEVYAFGIRNGFRSAIDPSTQDLWVADVGWERCELIHRIQKGGNHGWSLVEGPFPVDPDQPAGPGEIIEPAIVMQRNEAQSVTGGVFVPASSNLNPAGFADEPDAGHRGHYVFGCFMNGGIWTADVSSDGNVEVTKACESGLRIIGFANTTLNASTSGRSDVLVVDYGGGGIYRMIPSDESATQFDVDQFPRRLSETGLFSDLTTLSPNPGVAAYHPRATMNRDGASAQRVFGIPGDGKIAARQRFGQYVYPEGTVFANTISRDVITDGGVTKRVRVETQILAFDGLNWDPYSYRWDDEQQDATLVDATGDRRQLTVPDVRLGKRAYTHQFGSRSQCLVCHHVYNLGALSFRPDNLTGTPTSAVGDSDGFDHWSQLVDAGYVEPFKAKIDLAMVNPHDPSADLELRARSYLEMNCAACHRPAGGSTAAIRVQWGNPMDQTEMLNATPLQGGFGLDDPKVVVPGHPQRSVLMYRTATLGPGRMPKLVAHEPDFAGAKLLWDWIESMEPAEVPEPKFVDDDLANSSLTNAMLKWNRLIRTDASQSAPQAKAWYAASRDPAVRGLFESWIPVEQRHSRVGDAPDAEALLAIQGDADRGKLWFTQSSTAQCRGCHRITGNDPLIGPSLEKVGTKFPPRDLLDQLLNPSRVIDPKWQTHLILTVDGTVITGLRIQEDAKQWTIRSADGRDHVILIDDIDSHQIQTQSLMPAGLCASMTPNELADLVAFLSSLR</sequence>
<name>A0A517NC13_9BACT</name>
<keyword evidence="1 4" id="KW-0349">Heme</keyword>
<keyword evidence="3 4" id="KW-0408">Iron</keyword>